<accession>B8KWC8</accession>
<dbReference type="PANTHER" id="PTHR12835">
    <property type="entry name" value="BIOTIN PROTEIN LIGASE"/>
    <property type="match status" value="1"/>
</dbReference>
<sequence>MSSVPIKPLSLLESLSSGISQSADALADTHGCDVSCIDQAIDALKAQGFDIRIEKSQVTLVAPLELLSAQTIQRELEQRYSLSLGIEVVPEVGSTNEVLLRRAFMADDPLTIHGKVFLAEQQLGGRGRRGRSWVSPMAQNLYLSIGWCFDAGVEAMAGLSLAVGVAVAGGIRECCGVDVSLKWPNDVYLAGHKVGGVLIETAGDASGPCAAVIGIGINVAMRGASSNAITQDWTALERHSEFIISRITLQFACCLS</sequence>
<proteinExistence type="predicted"/>
<dbReference type="GO" id="GO:0004077">
    <property type="term" value="F:biotin--[biotin carboxyl-carrier protein] ligase activity"/>
    <property type="evidence" value="ECO:0007669"/>
    <property type="project" value="UniProtKB-EC"/>
</dbReference>
<evidence type="ECO:0000313" key="3">
    <source>
        <dbReference type="EMBL" id="EED34157.1"/>
    </source>
</evidence>
<dbReference type="PROSITE" id="PS51733">
    <property type="entry name" value="BPL_LPL_CATALYTIC"/>
    <property type="match status" value="1"/>
</dbReference>
<feature type="domain" description="BPL/LPL catalytic" evidence="2">
    <location>
        <begin position="87"/>
        <end position="256"/>
    </location>
</feature>
<keyword evidence="1 3" id="KW-0436">Ligase</keyword>
<gene>
    <name evidence="3" type="primary">birA</name>
    <name evidence="3" type="ORF">NOR51B_94</name>
</gene>
<dbReference type="InterPro" id="IPR004143">
    <property type="entry name" value="BPL_LPL_catalytic"/>
</dbReference>
<evidence type="ECO:0000256" key="1">
    <source>
        <dbReference type="ARBA" id="ARBA00022598"/>
    </source>
</evidence>
<evidence type="ECO:0000313" key="4">
    <source>
        <dbReference type="Proteomes" id="UP000004699"/>
    </source>
</evidence>
<dbReference type="Pfam" id="PF03099">
    <property type="entry name" value="BPL_LplA_LipB"/>
    <property type="match status" value="1"/>
</dbReference>
<dbReference type="STRING" id="565045.NOR51B_94"/>
<dbReference type="SUPFAM" id="SSF55681">
    <property type="entry name" value="Class II aaRS and biotin synthetases"/>
    <property type="match status" value="1"/>
</dbReference>
<dbReference type="Proteomes" id="UP000004699">
    <property type="component" value="Unassembled WGS sequence"/>
</dbReference>
<dbReference type="Gene3D" id="3.30.930.10">
    <property type="entry name" value="Bira Bifunctional Protein, Domain 2"/>
    <property type="match status" value="1"/>
</dbReference>
<dbReference type="NCBIfam" id="TIGR00121">
    <property type="entry name" value="birA_ligase"/>
    <property type="match status" value="1"/>
</dbReference>
<dbReference type="OrthoDB" id="9807064at2"/>
<reference evidence="4" key="1">
    <citation type="journal article" date="2013" name="BMC Microbiol.">
        <title>Taxonomy and evolution of bacteriochlorophyll a-containing members of the OM60/NOR5 clade of marine gammaproteobacteria: description of Luminiphilus syltensis gen. nov., sp. nov., reclassification of Haliea rubra as Pseudohaliea rubra gen. nov., comb. nov., and emendation of Chromatocurvus halotolerans.</title>
        <authorList>
            <person name="Spring S."/>
            <person name="Riedel T."/>
            <person name="Sproer C."/>
            <person name="Yan S."/>
            <person name="Harder J."/>
            <person name="Fuchs B.M."/>
        </authorList>
    </citation>
    <scope>NUCLEOTIDE SEQUENCE [LARGE SCALE GENOMIC DNA]</scope>
    <source>
        <strain evidence="4">NOR51-B</strain>
    </source>
</reference>
<dbReference type="HOGENOM" id="CLU_051096_4_0_6"/>
<dbReference type="AlphaFoldDB" id="B8KWC8"/>
<dbReference type="CDD" id="cd16442">
    <property type="entry name" value="BPL"/>
    <property type="match status" value="1"/>
</dbReference>
<dbReference type="PANTHER" id="PTHR12835:SF5">
    <property type="entry name" value="BIOTIN--PROTEIN LIGASE"/>
    <property type="match status" value="1"/>
</dbReference>
<dbReference type="GO" id="GO:0005737">
    <property type="term" value="C:cytoplasm"/>
    <property type="evidence" value="ECO:0007669"/>
    <property type="project" value="TreeGrafter"/>
</dbReference>
<evidence type="ECO:0000259" key="2">
    <source>
        <dbReference type="PROSITE" id="PS51733"/>
    </source>
</evidence>
<protein>
    <submittedName>
        <fullName evidence="3">Biotin-[protein] holoenzyme synthetase putative transcriptional repressor of biotin synthesis (BirA family)</fullName>
        <ecNumber evidence="3">6.3.4.15</ecNumber>
    </submittedName>
</protein>
<dbReference type="EC" id="6.3.4.15" evidence="3"/>
<dbReference type="EMBL" id="DS999411">
    <property type="protein sequence ID" value="EED34157.1"/>
    <property type="molecule type" value="Genomic_DNA"/>
</dbReference>
<dbReference type="InterPro" id="IPR045864">
    <property type="entry name" value="aa-tRNA-synth_II/BPL/LPL"/>
</dbReference>
<dbReference type="InterPro" id="IPR004408">
    <property type="entry name" value="Biotin_CoA_COase_ligase"/>
</dbReference>
<keyword evidence="4" id="KW-1185">Reference proteome</keyword>
<dbReference type="RefSeq" id="WP_009018905.1">
    <property type="nucleotide sequence ID" value="NZ_DS999411.1"/>
</dbReference>
<name>B8KWC8_9GAMM</name>
<dbReference type="eggNOG" id="COG0340">
    <property type="taxonomic scope" value="Bacteria"/>
</dbReference>
<organism evidence="3 4">
    <name type="scientific">Luminiphilus syltensis NOR5-1B</name>
    <dbReference type="NCBI Taxonomy" id="565045"/>
    <lineage>
        <taxon>Bacteria</taxon>
        <taxon>Pseudomonadati</taxon>
        <taxon>Pseudomonadota</taxon>
        <taxon>Gammaproteobacteria</taxon>
        <taxon>Cellvibrionales</taxon>
        <taxon>Halieaceae</taxon>
        <taxon>Luminiphilus</taxon>
    </lineage>
</organism>